<dbReference type="SUPFAM" id="SSF53383">
    <property type="entry name" value="PLP-dependent transferases"/>
    <property type="match status" value="1"/>
</dbReference>
<dbReference type="Pfam" id="PF00392">
    <property type="entry name" value="GntR"/>
    <property type="match status" value="1"/>
</dbReference>
<dbReference type="Gene3D" id="1.10.10.10">
    <property type="entry name" value="Winged helix-like DNA-binding domain superfamily/Winged helix DNA-binding domain"/>
    <property type="match status" value="1"/>
</dbReference>
<keyword evidence="7" id="KW-0032">Aminotransferase</keyword>
<dbReference type="InterPro" id="IPR036390">
    <property type="entry name" value="WH_DNA-bd_sf"/>
</dbReference>
<dbReference type="EMBL" id="JBBMQO010000002">
    <property type="protein sequence ID" value="MEM5500785.1"/>
    <property type="molecule type" value="Genomic_DNA"/>
</dbReference>
<comment type="similarity">
    <text evidence="1">In the C-terminal section; belongs to the class-I pyridoxal-phosphate-dependent aminotransferase family.</text>
</comment>
<dbReference type="SUPFAM" id="SSF46785">
    <property type="entry name" value="Winged helix' DNA-binding domain"/>
    <property type="match status" value="1"/>
</dbReference>
<proteinExistence type="inferred from homology"/>
<dbReference type="InterPro" id="IPR015424">
    <property type="entry name" value="PyrdxlP-dep_Trfase"/>
</dbReference>
<evidence type="ECO:0000256" key="5">
    <source>
        <dbReference type="ARBA" id="ARBA00023163"/>
    </source>
</evidence>
<dbReference type="InterPro" id="IPR015421">
    <property type="entry name" value="PyrdxlP-dep_Trfase_major"/>
</dbReference>
<keyword evidence="2" id="KW-0663">Pyridoxal phosphate</keyword>
<name>A0ABU9T3T7_9HYPH</name>
<dbReference type="InterPro" id="IPR004839">
    <property type="entry name" value="Aminotransferase_I/II_large"/>
</dbReference>
<dbReference type="RefSeq" id="WP_342847119.1">
    <property type="nucleotide sequence ID" value="NZ_JBBMQO010000002.1"/>
</dbReference>
<dbReference type="CDD" id="cd07377">
    <property type="entry name" value="WHTH_GntR"/>
    <property type="match status" value="1"/>
</dbReference>
<organism evidence="7 8">
    <name type="scientific">Ahrensia kielensis</name>
    <dbReference type="NCBI Taxonomy" id="76980"/>
    <lineage>
        <taxon>Bacteria</taxon>
        <taxon>Pseudomonadati</taxon>
        <taxon>Pseudomonadota</taxon>
        <taxon>Alphaproteobacteria</taxon>
        <taxon>Hyphomicrobiales</taxon>
        <taxon>Ahrensiaceae</taxon>
        <taxon>Ahrensia</taxon>
    </lineage>
</organism>
<protein>
    <submittedName>
        <fullName evidence="7">PLP-dependent aminotransferase family protein</fullName>
    </submittedName>
</protein>
<dbReference type="InterPro" id="IPR000524">
    <property type="entry name" value="Tscrpt_reg_HTH_GntR"/>
</dbReference>
<keyword evidence="3" id="KW-0805">Transcription regulation</keyword>
<dbReference type="GO" id="GO:0008483">
    <property type="term" value="F:transaminase activity"/>
    <property type="evidence" value="ECO:0007669"/>
    <property type="project" value="UniProtKB-KW"/>
</dbReference>
<evidence type="ECO:0000256" key="4">
    <source>
        <dbReference type="ARBA" id="ARBA00023125"/>
    </source>
</evidence>
<keyword evidence="4" id="KW-0238">DNA-binding</keyword>
<dbReference type="Pfam" id="PF00155">
    <property type="entry name" value="Aminotran_1_2"/>
    <property type="match status" value="1"/>
</dbReference>
<dbReference type="Proteomes" id="UP001477870">
    <property type="component" value="Unassembled WGS sequence"/>
</dbReference>
<evidence type="ECO:0000313" key="8">
    <source>
        <dbReference type="Proteomes" id="UP001477870"/>
    </source>
</evidence>
<dbReference type="Gene3D" id="3.40.640.10">
    <property type="entry name" value="Type I PLP-dependent aspartate aminotransferase-like (Major domain)"/>
    <property type="match status" value="1"/>
</dbReference>
<feature type="domain" description="HTH gntR-type" evidence="6">
    <location>
        <begin position="13"/>
        <end position="81"/>
    </location>
</feature>
<keyword evidence="7" id="KW-0808">Transferase</keyword>
<dbReference type="PANTHER" id="PTHR46577:SF1">
    <property type="entry name" value="HTH-TYPE TRANSCRIPTIONAL REGULATORY PROTEIN GABR"/>
    <property type="match status" value="1"/>
</dbReference>
<keyword evidence="8" id="KW-1185">Reference proteome</keyword>
<dbReference type="SMART" id="SM00345">
    <property type="entry name" value="HTH_GNTR"/>
    <property type="match status" value="1"/>
</dbReference>
<dbReference type="InterPro" id="IPR051446">
    <property type="entry name" value="HTH_trans_reg/aminotransferase"/>
</dbReference>
<comment type="caution">
    <text evidence="7">The sequence shown here is derived from an EMBL/GenBank/DDBJ whole genome shotgun (WGS) entry which is preliminary data.</text>
</comment>
<keyword evidence="5" id="KW-0804">Transcription</keyword>
<gene>
    <name evidence="7" type="ORF">WNY59_04190</name>
</gene>
<dbReference type="InterPro" id="IPR015422">
    <property type="entry name" value="PyrdxlP-dep_Trfase_small"/>
</dbReference>
<dbReference type="PANTHER" id="PTHR46577">
    <property type="entry name" value="HTH-TYPE TRANSCRIPTIONAL REGULATORY PROTEIN GABR"/>
    <property type="match status" value="1"/>
</dbReference>
<reference evidence="7 8" key="1">
    <citation type="submission" date="2024-03" db="EMBL/GenBank/DDBJ databases">
        <title>Community enrichment and isolation of bacterial strains for fucoidan degradation.</title>
        <authorList>
            <person name="Sichert A."/>
        </authorList>
    </citation>
    <scope>NUCLEOTIDE SEQUENCE [LARGE SCALE GENOMIC DNA]</scope>
    <source>
        <strain evidence="7 8">AS62</strain>
    </source>
</reference>
<dbReference type="InterPro" id="IPR036388">
    <property type="entry name" value="WH-like_DNA-bd_sf"/>
</dbReference>
<evidence type="ECO:0000256" key="2">
    <source>
        <dbReference type="ARBA" id="ARBA00022898"/>
    </source>
</evidence>
<dbReference type="CDD" id="cd00609">
    <property type="entry name" value="AAT_like"/>
    <property type="match status" value="1"/>
</dbReference>
<evidence type="ECO:0000256" key="1">
    <source>
        <dbReference type="ARBA" id="ARBA00005384"/>
    </source>
</evidence>
<sequence>MTNWLPELSEDKGPLYVRLADAIERDISSGTLPAGSKLPPHRNLAFDIGVTVGTVSRAYGVVRERGLVAGEVGRGTYIKSPAADRNSTSNSLSRYNGLLPKAHPELILMNSTSAPEVGQAKMIARIFSEIAEEDPKAISDYLRHIPDSWREAGRRWVERNDWSPSLENILPTQGSHAALVSVLNTVTGTGDRIAFEELTYPATVRASALMGRRAIKIATTDQGLDPDSFEHVCAQQHPKIAVIVSTFNNPTLTTIPLENRLKIVESARRHNVLLLDDDTYGVLDVDAPPLFSELAPERTFHVTSLSKSVAAGLRSGFVVCPTGYANRVMNAHRLITGSAPRAIMEISTRLILSGEADQIMAKVAIDTSARIEKVRAALAGFEFRSDPRCPFVWLRLPEPWLPSTFCKAARAQNVVVEEADEFKVGQTEYAVPFVRVGITGELEADRLDDGLAVLKQLLQQPALAYDTIE</sequence>
<evidence type="ECO:0000259" key="6">
    <source>
        <dbReference type="PROSITE" id="PS50949"/>
    </source>
</evidence>
<dbReference type="Gene3D" id="3.90.1150.10">
    <property type="entry name" value="Aspartate Aminotransferase, domain 1"/>
    <property type="match status" value="1"/>
</dbReference>
<dbReference type="PROSITE" id="PS50949">
    <property type="entry name" value="HTH_GNTR"/>
    <property type="match status" value="1"/>
</dbReference>
<evidence type="ECO:0000313" key="7">
    <source>
        <dbReference type="EMBL" id="MEM5500785.1"/>
    </source>
</evidence>
<accession>A0ABU9T3T7</accession>
<evidence type="ECO:0000256" key="3">
    <source>
        <dbReference type="ARBA" id="ARBA00023015"/>
    </source>
</evidence>